<dbReference type="EMBL" id="BSYO01000016">
    <property type="protein sequence ID" value="GMH16680.1"/>
    <property type="molecule type" value="Genomic_DNA"/>
</dbReference>
<dbReference type="AlphaFoldDB" id="A0AAD3XUC5"/>
<keyword evidence="3" id="KW-1185">Reference proteome</keyword>
<evidence type="ECO:0000256" key="1">
    <source>
        <dbReference type="SAM" id="MobiDB-lite"/>
    </source>
</evidence>
<dbReference type="Proteomes" id="UP001279734">
    <property type="component" value="Unassembled WGS sequence"/>
</dbReference>
<organism evidence="2 3">
    <name type="scientific">Nepenthes gracilis</name>
    <name type="common">Slender pitcher plant</name>
    <dbReference type="NCBI Taxonomy" id="150966"/>
    <lineage>
        <taxon>Eukaryota</taxon>
        <taxon>Viridiplantae</taxon>
        <taxon>Streptophyta</taxon>
        <taxon>Embryophyta</taxon>
        <taxon>Tracheophyta</taxon>
        <taxon>Spermatophyta</taxon>
        <taxon>Magnoliopsida</taxon>
        <taxon>eudicotyledons</taxon>
        <taxon>Gunneridae</taxon>
        <taxon>Pentapetalae</taxon>
        <taxon>Caryophyllales</taxon>
        <taxon>Nepenthaceae</taxon>
        <taxon>Nepenthes</taxon>
    </lineage>
</organism>
<evidence type="ECO:0000313" key="2">
    <source>
        <dbReference type="EMBL" id="GMH16680.1"/>
    </source>
</evidence>
<feature type="compositionally biased region" description="Basic and acidic residues" evidence="1">
    <location>
        <begin position="89"/>
        <end position="108"/>
    </location>
</feature>
<accession>A0AAD3XUC5</accession>
<gene>
    <name evidence="2" type="ORF">Nepgr_018521</name>
</gene>
<comment type="caution">
    <text evidence="2">The sequence shown here is derived from an EMBL/GenBank/DDBJ whole genome shotgun (WGS) entry which is preliminary data.</text>
</comment>
<reference evidence="2" key="1">
    <citation type="submission" date="2023-05" db="EMBL/GenBank/DDBJ databases">
        <title>Nepenthes gracilis genome sequencing.</title>
        <authorList>
            <person name="Fukushima K."/>
        </authorList>
    </citation>
    <scope>NUCLEOTIDE SEQUENCE</scope>
    <source>
        <strain evidence="2">SING2019-196</strain>
    </source>
</reference>
<sequence>MDVVCSMVLTIRSKGPRRYSSHDYSHLQYLENKAQAISVECSSGSTNKLSLVLHKVARAQEVLPDVDEISKAHRSSLEEAISVGFQPKHHSDNNKAENSRHKFEKLVP</sequence>
<name>A0AAD3XUC5_NEPGR</name>
<evidence type="ECO:0000313" key="3">
    <source>
        <dbReference type="Proteomes" id="UP001279734"/>
    </source>
</evidence>
<feature type="region of interest" description="Disordered" evidence="1">
    <location>
        <begin position="82"/>
        <end position="108"/>
    </location>
</feature>
<proteinExistence type="predicted"/>
<protein>
    <submittedName>
        <fullName evidence="2">Uncharacterized protein</fullName>
    </submittedName>
</protein>